<dbReference type="EMBL" id="PKQI01000001">
    <property type="protein sequence ID" value="NNV19531.1"/>
    <property type="molecule type" value="Genomic_DNA"/>
</dbReference>
<name>A0A7Y3T2K9_9HYPH</name>
<dbReference type="RefSeq" id="WP_171379665.1">
    <property type="nucleotide sequence ID" value="NZ_PKQI01000001.1"/>
</dbReference>
<comment type="caution">
    <text evidence="1">The sequence shown here is derived from an EMBL/GenBank/DDBJ whole genome shotgun (WGS) entry which is preliminary data.</text>
</comment>
<evidence type="ECO:0000313" key="1">
    <source>
        <dbReference type="EMBL" id="NNV19531.1"/>
    </source>
</evidence>
<reference evidence="1 2" key="1">
    <citation type="submission" date="2018-11" db="EMBL/GenBank/DDBJ databases">
        <title>Genome sequencing and analysis.</title>
        <authorList>
            <person name="Huang Y.-T."/>
        </authorList>
    </citation>
    <scope>NUCLEOTIDE SEQUENCE [LARGE SCALE GENOMIC DNA]</scope>
    <source>
        <strain evidence="1 2">SHIN</strain>
    </source>
</reference>
<proteinExistence type="predicted"/>
<organism evidence="1 2">
    <name type="scientific">Brucella pseudogrignonensis</name>
    <dbReference type="NCBI Taxonomy" id="419475"/>
    <lineage>
        <taxon>Bacteria</taxon>
        <taxon>Pseudomonadati</taxon>
        <taxon>Pseudomonadota</taxon>
        <taxon>Alphaproteobacteria</taxon>
        <taxon>Hyphomicrobiales</taxon>
        <taxon>Brucellaceae</taxon>
        <taxon>Brucella/Ochrobactrum group</taxon>
        <taxon>Brucella</taxon>
    </lineage>
</organism>
<dbReference type="Proteomes" id="UP000526233">
    <property type="component" value="Unassembled WGS sequence"/>
</dbReference>
<protein>
    <submittedName>
        <fullName evidence="1">Uncharacterized protein</fullName>
    </submittedName>
</protein>
<accession>A0A7Y3T2K9</accession>
<dbReference type="AlphaFoldDB" id="A0A7Y3T2K9"/>
<gene>
    <name evidence="1" type="ORF">EHE22_03685</name>
</gene>
<evidence type="ECO:0000313" key="2">
    <source>
        <dbReference type="Proteomes" id="UP000526233"/>
    </source>
</evidence>
<sequence>MVTANQARQSLANTVATLNASFDAGGNANAPIIAGSSGLPVAAAEKLRRARADREDAHVLYLRASDAEREARQALNSAQNIARQQLQAPAGFVIDGGVVARPQSVTQDERTALAMAPVNKAELAVEAAMADRERAADRYASFAFVATVDDWLSRFGDLGNLREVEVETPTVKGDPLSAILSIRAKVAKLTDDLVRVAEAATPAETLRSQAHAEIDRVAAAGALNIHPQSRSGTPLGLSEKMHIRTAPSGALIGNAGTDVMIWLLRDQLKAEVDRMIAELNFDGAMSAAEQEAATRQIAKDRLALERQEEALVAAAEVSGRPTARRADLDPRAFLGVDA</sequence>